<dbReference type="Pfam" id="PF00582">
    <property type="entry name" value="Usp"/>
    <property type="match status" value="1"/>
</dbReference>
<name>A0A3B0TCF2_9ZZZZ</name>
<feature type="domain" description="UspA" evidence="1">
    <location>
        <begin position="77"/>
        <end position="162"/>
    </location>
</feature>
<dbReference type="SUPFAM" id="SSF52402">
    <property type="entry name" value="Adenine nucleotide alpha hydrolases-like"/>
    <property type="match status" value="1"/>
</dbReference>
<dbReference type="InterPro" id="IPR006016">
    <property type="entry name" value="UspA"/>
</dbReference>
<dbReference type="AlphaFoldDB" id="A0A3B0TCF2"/>
<protein>
    <recommendedName>
        <fullName evidence="1">UspA domain-containing protein</fullName>
    </recommendedName>
</protein>
<proteinExistence type="predicted"/>
<evidence type="ECO:0000259" key="1">
    <source>
        <dbReference type="Pfam" id="PF00582"/>
    </source>
</evidence>
<dbReference type="CDD" id="cd00293">
    <property type="entry name" value="USP-like"/>
    <property type="match status" value="1"/>
</dbReference>
<evidence type="ECO:0000313" key="2">
    <source>
        <dbReference type="EMBL" id="VAW04606.1"/>
    </source>
</evidence>
<accession>A0A3B0TCF2</accession>
<organism evidence="2">
    <name type="scientific">hydrothermal vent metagenome</name>
    <dbReference type="NCBI Taxonomy" id="652676"/>
    <lineage>
        <taxon>unclassified sequences</taxon>
        <taxon>metagenomes</taxon>
        <taxon>ecological metagenomes</taxon>
    </lineage>
</organism>
<gene>
    <name evidence="2" type="ORF">MNBD_ALPHA04-2108</name>
</gene>
<dbReference type="Gene3D" id="3.40.50.12370">
    <property type="match status" value="1"/>
</dbReference>
<reference evidence="2" key="1">
    <citation type="submission" date="2018-06" db="EMBL/GenBank/DDBJ databases">
        <authorList>
            <person name="Zhirakovskaya E."/>
        </authorList>
    </citation>
    <scope>NUCLEOTIDE SEQUENCE</scope>
</reference>
<sequence>MIAMGGVGGKNFAGEINWNVTKTVVTENKTTVLLAREIQENHGHLICVSDEKSISAARKDAILANRCDCPIFLISVAESEDKKHLAEDALKQARTAIEEAGVEVVETYCPVGHPATTIVERGKDFSVIVLADSTVKGFRRFFQSSTAFDVLRRAHNSVMIVR</sequence>
<dbReference type="EMBL" id="UOEF01000409">
    <property type="protein sequence ID" value="VAW04606.1"/>
    <property type="molecule type" value="Genomic_DNA"/>
</dbReference>